<comment type="similarity">
    <text evidence="5">Belongs to the transferase hexapeptide repeat family.</text>
</comment>
<sequence length="182" mass="19280">MSAPGPAAPGPTVPAPTRRRERPSLRQAVVEDLVAVVERDPSCPRWAAVLHVPWWAVAAHRVAHRLHRRAPLRARLIAAAARLVTGIEIAPGAVIGRRFFIDHGIGTVIGATAIVGDDVTLHHRVTLGSRGWWNLPADPGARRHPRIGDGVRIGVGASVLGPVTVAAGTTVRAHALVLEDVP</sequence>
<dbReference type="GO" id="GO:0009001">
    <property type="term" value="F:serine O-acetyltransferase activity"/>
    <property type="evidence" value="ECO:0007669"/>
    <property type="project" value="UniProtKB-EC"/>
</dbReference>
<evidence type="ECO:0000256" key="6">
    <source>
        <dbReference type="SAM" id="MobiDB-lite"/>
    </source>
</evidence>
<name>A0A7Y9DS60_9PSEU</name>
<comment type="caution">
    <text evidence="7">The sequence shown here is derived from an EMBL/GenBank/DDBJ whole genome shotgun (WGS) entry which is preliminary data.</text>
</comment>
<evidence type="ECO:0000256" key="4">
    <source>
        <dbReference type="ARBA" id="ARBA00023315"/>
    </source>
</evidence>
<dbReference type="InterPro" id="IPR042122">
    <property type="entry name" value="Ser_AcTrfase_N_sf"/>
</dbReference>
<comment type="pathway">
    <text evidence="1">Amino-acid biosynthesis; L-cysteine biosynthesis; L-cysteine from L-serine: step 1/2.</text>
</comment>
<keyword evidence="3 5" id="KW-0808">Transferase</keyword>
<evidence type="ECO:0000256" key="2">
    <source>
        <dbReference type="ARBA" id="ARBA00022605"/>
    </source>
</evidence>
<dbReference type="Gene3D" id="1.10.3130.10">
    <property type="entry name" value="serine acetyltransferase, domain 1"/>
    <property type="match status" value="1"/>
</dbReference>
<evidence type="ECO:0000256" key="5">
    <source>
        <dbReference type="PIRNR" id="PIRNR000441"/>
    </source>
</evidence>
<keyword evidence="4 5" id="KW-0012">Acyltransferase</keyword>
<comment type="catalytic activity">
    <reaction evidence="5">
        <text>L-serine + acetyl-CoA = O-acetyl-L-serine + CoA</text>
        <dbReference type="Rhea" id="RHEA:24560"/>
        <dbReference type="ChEBI" id="CHEBI:33384"/>
        <dbReference type="ChEBI" id="CHEBI:57287"/>
        <dbReference type="ChEBI" id="CHEBI:57288"/>
        <dbReference type="ChEBI" id="CHEBI:58340"/>
        <dbReference type="EC" id="2.3.1.30"/>
    </reaction>
</comment>
<dbReference type="InterPro" id="IPR011004">
    <property type="entry name" value="Trimer_LpxA-like_sf"/>
</dbReference>
<dbReference type="AlphaFoldDB" id="A0A7Y9DS60"/>
<proteinExistence type="inferred from homology"/>
<dbReference type="EC" id="2.3.1.30" evidence="5"/>
<evidence type="ECO:0000313" key="8">
    <source>
        <dbReference type="Proteomes" id="UP000535890"/>
    </source>
</evidence>
<feature type="compositionally biased region" description="Pro residues" evidence="6">
    <location>
        <begin position="1"/>
        <end position="14"/>
    </location>
</feature>
<dbReference type="Proteomes" id="UP000535890">
    <property type="component" value="Unassembled WGS sequence"/>
</dbReference>
<keyword evidence="2" id="KW-0028">Amino-acid biosynthesis</keyword>
<dbReference type="SUPFAM" id="SSF51161">
    <property type="entry name" value="Trimeric LpxA-like enzymes"/>
    <property type="match status" value="1"/>
</dbReference>
<feature type="region of interest" description="Disordered" evidence="6">
    <location>
        <begin position="1"/>
        <end position="23"/>
    </location>
</feature>
<reference evidence="7 8" key="1">
    <citation type="submission" date="2020-07" db="EMBL/GenBank/DDBJ databases">
        <title>Sequencing the genomes of 1000 actinobacteria strains.</title>
        <authorList>
            <person name="Klenk H.-P."/>
        </authorList>
    </citation>
    <scope>NUCLEOTIDE SEQUENCE [LARGE SCALE GENOMIC DNA]</scope>
    <source>
        <strain evidence="7 8">DSM 45772</strain>
    </source>
</reference>
<accession>A0A7Y9DS60</accession>
<dbReference type="PIRSF" id="PIRSF000441">
    <property type="entry name" value="CysE"/>
    <property type="match status" value="1"/>
</dbReference>
<dbReference type="Gene3D" id="2.160.10.10">
    <property type="entry name" value="Hexapeptide repeat proteins"/>
    <property type="match status" value="1"/>
</dbReference>
<protein>
    <recommendedName>
        <fullName evidence="5">Serine acetyltransferase</fullName>
        <ecNumber evidence="5">2.3.1.30</ecNumber>
    </recommendedName>
</protein>
<organism evidence="7 8">
    <name type="scientific">Actinomycetospora corticicola</name>
    <dbReference type="NCBI Taxonomy" id="663602"/>
    <lineage>
        <taxon>Bacteria</taxon>
        <taxon>Bacillati</taxon>
        <taxon>Actinomycetota</taxon>
        <taxon>Actinomycetes</taxon>
        <taxon>Pseudonocardiales</taxon>
        <taxon>Pseudonocardiaceae</taxon>
        <taxon>Actinomycetospora</taxon>
    </lineage>
</organism>
<dbReference type="GO" id="GO:0006535">
    <property type="term" value="P:cysteine biosynthetic process from serine"/>
    <property type="evidence" value="ECO:0007669"/>
    <property type="project" value="InterPro"/>
</dbReference>
<dbReference type="InterPro" id="IPR045304">
    <property type="entry name" value="LbH_SAT"/>
</dbReference>
<dbReference type="InterPro" id="IPR005881">
    <property type="entry name" value="Ser_O-AcTrfase"/>
</dbReference>
<evidence type="ECO:0000313" key="7">
    <source>
        <dbReference type="EMBL" id="NYD34511.1"/>
    </source>
</evidence>
<dbReference type="RefSeq" id="WP_179792453.1">
    <property type="nucleotide sequence ID" value="NZ_BAABHP010000018.1"/>
</dbReference>
<dbReference type="PANTHER" id="PTHR42811">
    <property type="entry name" value="SERINE ACETYLTRANSFERASE"/>
    <property type="match status" value="1"/>
</dbReference>
<gene>
    <name evidence="7" type="ORF">BJ983_000613</name>
</gene>
<dbReference type="CDD" id="cd03354">
    <property type="entry name" value="LbH_SAT"/>
    <property type="match status" value="1"/>
</dbReference>
<dbReference type="GO" id="GO:0005737">
    <property type="term" value="C:cytoplasm"/>
    <property type="evidence" value="ECO:0007669"/>
    <property type="project" value="InterPro"/>
</dbReference>
<evidence type="ECO:0000256" key="1">
    <source>
        <dbReference type="ARBA" id="ARBA00004876"/>
    </source>
</evidence>
<dbReference type="EMBL" id="JACCBN010000001">
    <property type="protein sequence ID" value="NYD34511.1"/>
    <property type="molecule type" value="Genomic_DNA"/>
</dbReference>
<keyword evidence="8" id="KW-1185">Reference proteome</keyword>
<evidence type="ECO:0000256" key="3">
    <source>
        <dbReference type="ARBA" id="ARBA00022679"/>
    </source>
</evidence>